<dbReference type="RefSeq" id="WP_189940612.1">
    <property type="nucleotide sequence ID" value="NZ_BMSX01000014.1"/>
</dbReference>
<evidence type="ECO:0000256" key="4">
    <source>
        <dbReference type="SAM" id="MobiDB-lite"/>
    </source>
</evidence>
<feature type="domain" description="Alcohol dehydrogenase iron-type/glycerol dehydrogenase GldA" evidence="5">
    <location>
        <begin position="15"/>
        <end position="155"/>
    </location>
</feature>
<comment type="similarity">
    <text evidence="1">Belongs to the iron-containing alcohol dehydrogenase family.</text>
</comment>
<organism evidence="7 8">
    <name type="scientific">Streptomyces aurantiogriseus</name>
    <dbReference type="NCBI Taxonomy" id="66870"/>
    <lineage>
        <taxon>Bacteria</taxon>
        <taxon>Bacillati</taxon>
        <taxon>Actinomycetota</taxon>
        <taxon>Actinomycetes</taxon>
        <taxon>Kitasatosporales</taxon>
        <taxon>Streptomycetaceae</taxon>
        <taxon>Streptomyces</taxon>
    </lineage>
</organism>
<feature type="region of interest" description="Disordered" evidence="4">
    <location>
        <begin position="355"/>
        <end position="382"/>
    </location>
</feature>
<evidence type="ECO:0000256" key="3">
    <source>
        <dbReference type="ARBA" id="ARBA00023027"/>
    </source>
</evidence>
<dbReference type="Gene3D" id="3.40.50.1970">
    <property type="match status" value="1"/>
</dbReference>
<evidence type="ECO:0000313" key="7">
    <source>
        <dbReference type="EMBL" id="GGR33316.1"/>
    </source>
</evidence>
<dbReference type="Pfam" id="PF00465">
    <property type="entry name" value="Fe-ADH"/>
    <property type="match status" value="1"/>
</dbReference>
<reference evidence="7" key="2">
    <citation type="submission" date="2020-09" db="EMBL/GenBank/DDBJ databases">
        <authorList>
            <person name="Sun Q."/>
            <person name="Ohkuma M."/>
        </authorList>
    </citation>
    <scope>NUCLEOTIDE SEQUENCE</scope>
    <source>
        <strain evidence="7">JCM 4346</strain>
    </source>
</reference>
<keyword evidence="8" id="KW-1185">Reference proteome</keyword>
<dbReference type="CDD" id="cd08177">
    <property type="entry name" value="MAR"/>
    <property type="match status" value="1"/>
</dbReference>
<dbReference type="EMBL" id="BMSX01000014">
    <property type="protein sequence ID" value="GGR33316.1"/>
    <property type="molecule type" value="Genomic_DNA"/>
</dbReference>
<protein>
    <submittedName>
        <fullName evidence="7">Maleylacetate reductase</fullName>
    </submittedName>
</protein>
<dbReference type="GO" id="GO:0046872">
    <property type="term" value="F:metal ion binding"/>
    <property type="evidence" value="ECO:0007669"/>
    <property type="project" value="InterPro"/>
</dbReference>
<dbReference type="GO" id="GO:0004022">
    <property type="term" value="F:alcohol dehydrogenase (NAD+) activity"/>
    <property type="evidence" value="ECO:0007669"/>
    <property type="project" value="TreeGrafter"/>
</dbReference>
<dbReference type="AlphaFoldDB" id="A0A918CQC6"/>
<dbReference type="SUPFAM" id="SSF56796">
    <property type="entry name" value="Dehydroquinate synthase-like"/>
    <property type="match status" value="1"/>
</dbReference>
<evidence type="ECO:0000256" key="1">
    <source>
        <dbReference type="ARBA" id="ARBA00007358"/>
    </source>
</evidence>
<sequence length="382" mass="40223">MNPLPSPVVHESWGQRVVFGSGTAREDVAAEVAGLGASRVLVIAADRERALAEDLGKDLPVVAVFSDVRPHVPAEVARAVRSAAREYAADLLLSVGGGSTTGTAKAAALTTGLPVLAVPTTYAGSEATPVWGLTEDGHKRTGVDPKVLPRVIVYDATLMLSLPARLSVTSGLNALAHCVDAWWAPRQNPISSALAVEGVRWLASSLQRIVADGQDVPARRDILFGTYLGAVAFAGAGSGLHHKVCHVLGGAYDLEHAALHSVVLPHVVGLNLPAAPDAARLLEAGLGSTADPLGALLDLYAKLEPPCSLRELGLAERELDRATDLVMAQVPDSNPRRVAHGEMRELLGRAYRGDTPVPVPVTGLRTNDPDFRRNDTEERTDD</sequence>
<dbReference type="InterPro" id="IPR001670">
    <property type="entry name" value="ADH_Fe/GldA"/>
</dbReference>
<keyword evidence="3" id="KW-0520">NAD</keyword>
<dbReference type="Proteomes" id="UP000658320">
    <property type="component" value="Unassembled WGS sequence"/>
</dbReference>
<evidence type="ECO:0000259" key="5">
    <source>
        <dbReference type="Pfam" id="PF00465"/>
    </source>
</evidence>
<evidence type="ECO:0000256" key="2">
    <source>
        <dbReference type="ARBA" id="ARBA00023002"/>
    </source>
</evidence>
<dbReference type="InterPro" id="IPR034786">
    <property type="entry name" value="MAR"/>
</dbReference>
<keyword evidence="2" id="KW-0560">Oxidoreductase</keyword>
<name>A0A918CQC6_9ACTN</name>
<gene>
    <name evidence="7" type="ORF">GCM10010251_56950</name>
</gene>
<reference evidence="7" key="1">
    <citation type="journal article" date="2014" name="Int. J. Syst. Evol. Microbiol.">
        <title>Complete genome sequence of Corynebacterium casei LMG S-19264T (=DSM 44701T), isolated from a smear-ripened cheese.</title>
        <authorList>
            <consortium name="US DOE Joint Genome Institute (JGI-PGF)"/>
            <person name="Walter F."/>
            <person name="Albersmeier A."/>
            <person name="Kalinowski J."/>
            <person name="Ruckert C."/>
        </authorList>
    </citation>
    <scope>NUCLEOTIDE SEQUENCE</scope>
    <source>
        <strain evidence="7">JCM 4346</strain>
    </source>
</reference>
<dbReference type="PANTHER" id="PTHR11496:SF102">
    <property type="entry name" value="ALCOHOL DEHYDROGENASE 4"/>
    <property type="match status" value="1"/>
</dbReference>
<proteinExistence type="inferred from homology"/>
<evidence type="ECO:0000259" key="6">
    <source>
        <dbReference type="Pfam" id="PF25137"/>
    </source>
</evidence>
<dbReference type="Gene3D" id="1.20.1090.10">
    <property type="entry name" value="Dehydroquinate synthase-like - alpha domain"/>
    <property type="match status" value="1"/>
</dbReference>
<accession>A0A918CQC6</accession>
<dbReference type="GO" id="GO:0018506">
    <property type="term" value="F:maleylacetate reductase activity"/>
    <property type="evidence" value="ECO:0007669"/>
    <property type="project" value="InterPro"/>
</dbReference>
<feature type="compositionally biased region" description="Basic and acidic residues" evidence="4">
    <location>
        <begin position="367"/>
        <end position="382"/>
    </location>
</feature>
<comment type="caution">
    <text evidence="7">The sequence shown here is derived from an EMBL/GenBank/DDBJ whole genome shotgun (WGS) entry which is preliminary data.</text>
</comment>
<evidence type="ECO:0000313" key="8">
    <source>
        <dbReference type="Proteomes" id="UP000658320"/>
    </source>
</evidence>
<dbReference type="InterPro" id="IPR056798">
    <property type="entry name" value="ADH_Fe_C"/>
</dbReference>
<dbReference type="PANTHER" id="PTHR11496">
    <property type="entry name" value="ALCOHOL DEHYDROGENASE"/>
    <property type="match status" value="1"/>
</dbReference>
<dbReference type="InterPro" id="IPR039697">
    <property type="entry name" value="Alcohol_dehydrogenase_Fe"/>
</dbReference>
<dbReference type="Pfam" id="PF25137">
    <property type="entry name" value="ADH_Fe_C"/>
    <property type="match status" value="1"/>
</dbReference>
<feature type="domain" description="Fe-containing alcohol dehydrogenase-like C-terminal" evidence="6">
    <location>
        <begin position="168"/>
        <end position="351"/>
    </location>
</feature>